<dbReference type="EMBL" id="JAHRHY010000010">
    <property type="protein sequence ID" value="KAG9066370.1"/>
    <property type="molecule type" value="Genomic_DNA"/>
</dbReference>
<evidence type="ECO:0000256" key="2">
    <source>
        <dbReference type="SAM" id="Phobius"/>
    </source>
</evidence>
<reference evidence="3" key="1">
    <citation type="submission" date="2021-06" db="EMBL/GenBank/DDBJ databases">
        <title>Genome Sequence of Mortierella hyaline Strain SCG-10, a Cold-Adapted, Nitrate-Reducing Fungus Isolated from Soil in Minnesota, USA.</title>
        <authorList>
            <person name="Aldossari N."/>
        </authorList>
    </citation>
    <scope>NUCLEOTIDE SEQUENCE</scope>
    <source>
        <strain evidence="3">SCG-10</strain>
    </source>
</reference>
<feature type="compositionally biased region" description="Basic and acidic residues" evidence="1">
    <location>
        <begin position="1"/>
        <end position="12"/>
    </location>
</feature>
<keyword evidence="2" id="KW-0812">Transmembrane</keyword>
<evidence type="ECO:0000313" key="3">
    <source>
        <dbReference type="EMBL" id="KAG9066370.1"/>
    </source>
</evidence>
<feature type="compositionally biased region" description="Polar residues" evidence="1">
    <location>
        <begin position="23"/>
        <end position="48"/>
    </location>
</feature>
<feature type="region of interest" description="Disordered" evidence="1">
    <location>
        <begin position="1"/>
        <end position="62"/>
    </location>
</feature>
<dbReference type="AlphaFoldDB" id="A0A9P8BSB0"/>
<evidence type="ECO:0000313" key="4">
    <source>
        <dbReference type="Proteomes" id="UP000707451"/>
    </source>
</evidence>
<protein>
    <submittedName>
        <fullName evidence="3">Uncharacterized protein</fullName>
    </submittedName>
</protein>
<name>A0A9P8BSB0_9FUNG</name>
<keyword evidence="2" id="KW-1133">Transmembrane helix</keyword>
<gene>
    <name evidence="3" type="ORF">KI688_001594</name>
</gene>
<sequence length="101" mass="10993">MRVARDDDEYKKKIASPRFEPHPSSTDQSTLQEPQEPQEPLSRSSSPQDLLALKSKTNPKMRSMSTVATLAAFLLISSSVSAAAAPLTAKIELSDVFSKVC</sequence>
<feature type="transmembrane region" description="Helical" evidence="2">
    <location>
        <begin position="64"/>
        <end position="85"/>
    </location>
</feature>
<evidence type="ECO:0000256" key="1">
    <source>
        <dbReference type="SAM" id="MobiDB-lite"/>
    </source>
</evidence>
<proteinExistence type="predicted"/>
<keyword evidence="2" id="KW-0472">Membrane</keyword>
<organism evidence="3 4">
    <name type="scientific">Linnemannia hyalina</name>
    <dbReference type="NCBI Taxonomy" id="64524"/>
    <lineage>
        <taxon>Eukaryota</taxon>
        <taxon>Fungi</taxon>
        <taxon>Fungi incertae sedis</taxon>
        <taxon>Mucoromycota</taxon>
        <taxon>Mortierellomycotina</taxon>
        <taxon>Mortierellomycetes</taxon>
        <taxon>Mortierellales</taxon>
        <taxon>Mortierellaceae</taxon>
        <taxon>Linnemannia</taxon>
    </lineage>
</organism>
<dbReference type="Proteomes" id="UP000707451">
    <property type="component" value="Unassembled WGS sequence"/>
</dbReference>
<accession>A0A9P8BSB0</accession>
<keyword evidence="4" id="KW-1185">Reference proteome</keyword>
<comment type="caution">
    <text evidence="3">The sequence shown here is derived from an EMBL/GenBank/DDBJ whole genome shotgun (WGS) entry which is preliminary data.</text>
</comment>